<organism evidence="6 7">
    <name type="scientific">Wickerhamomyces anomalus (strain ATCC 58044 / CBS 1984 / NCYC 433 / NRRL Y-366-8)</name>
    <name type="common">Yeast</name>
    <name type="synonym">Hansenula anomala</name>
    <dbReference type="NCBI Taxonomy" id="683960"/>
    <lineage>
        <taxon>Eukaryota</taxon>
        <taxon>Fungi</taxon>
        <taxon>Dikarya</taxon>
        <taxon>Ascomycota</taxon>
        <taxon>Saccharomycotina</taxon>
        <taxon>Saccharomycetes</taxon>
        <taxon>Phaffomycetales</taxon>
        <taxon>Wickerhamomycetaceae</taxon>
        <taxon>Wickerhamomyces</taxon>
    </lineage>
</organism>
<reference evidence="6 7" key="1">
    <citation type="journal article" date="2016" name="Proc. Natl. Acad. Sci. U.S.A.">
        <title>Comparative genomics of biotechnologically important yeasts.</title>
        <authorList>
            <person name="Riley R."/>
            <person name="Haridas S."/>
            <person name="Wolfe K.H."/>
            <person name="Lopes M.R."/>
            <person name="Hittinger C.T."/>
            <person name="Goeker M."/>
            <person name="Salamov A.A."/>
            <person name="Wisecaver J.H."/>
            <person name="Long T.M."/>
            <person name="Calvey C.H."/>
            <person name="Aerts A.L."/>
            <person name="Barry K.W."/>
            <person name="Choi C."/>
            <person name="Clum A."/>
            <person name="Coughlan A.Y."/>
            <person name="Deshpande S."/>
            <person name="Douglass A.P."/>
            <person name="Hanson S.J."/>
            <person name="Klenk H.-P."/>
            <person name="LaButti K.M."/>
            <person name="Lapidus A."/>
            <person name="Lindquist E.A."/>
            <person name="Lipzen A.M."/>
            <person name="Meier-Kolthoff J.P."/>
            <person name="Ohm R.A."/>
            <person name="Otillar R.P."/>
            <person name="Pangilinan J.L."/>
            <person name="Peng Y."/>
            <person name="Rokas A."/>
            <person name="Rosa C.A."/>
            <person name="Scheuner C."/>
            <person name="Sibirny A.A."/>
            <person name="Slot J.C."/>
            <person name="Stielow J.B."/>
            <person name="Sun H."/>
            <person name="Kurtzman C.P."/>
            <person name="Blackwell M."/>
            <person name="Grigoriev I.V."/>
            <person name="Jeffries T.W."/>
        </authorList>
    </citation>
    <scope>NUCLEOTIDE SEQUENCE [LARGE SCALE GENOMIC DNA]</scope>
    <source>
        <strain evidence="7">ATCC 58044 / CBS 1984 / NCYC 433 / NRRL Y-366-8</strain>
    </source>
</reference>
<dbReference type="OrthoDB" id="19344at2759"/>
<feature type="transmembrane region" description="Helical" evidence="5">
    <location>
        <begin position="16"/>
        <end position="34"/>
    </location>
</feature>
<keyword evidence="7" id="KW-1185">Reference proteome</keyword>
<dbReference type="RefSeq" id="XP_019039525.1">
    <property type="nucleotide sequence ID" value="XM_019181712.1"/>
</dbReference>
<evidence type="ECO:0000256" key="5">
    <source>
        <dbReference type="SAM" id="Phobius"/>
    </source>
</evidence>
<evidence type="ECO:0000256" key="2">
    <source>
        <dbReference type="ARBA" id="ARBA00022692"/>
    </source>
</evidence>
<dbReference type="GO" id="GO:0016020">
    <property type="term" value="C:membrane"/>
    <property type="evidence" value="ECO:0007669"/>
    <property type="project" value="UniProtKB-SubCell"/>
</dbReference>
<evidence type="ECO:0000256" key="1">
    <source>
        <dbReference type="ARBA" id="ARBA00004141"/>
    </source>
</evidence>
<keyword evidence="4 5" id="KW-0472">Membrane</keyword>
<accession>A0A1E3P4S8</accession>
<sequence length="265" mass="29578">VMLETSCSIYRDPLKSTFITSVFISIGIVISYIPQHVKIIQTRSSVGLSPVFLLLSSLSGITATSNLILLSFISLPCCSELSTFECVNSQISLIQVGLQTLSTLLVVLLCVLLTNTPDDFYVYEEVARAWRHITSFMIFMIITLIVASLFFTNDSILLYAKVLGVFSTTVAIIQYLPQLKTTWTLKRSGSLSIPMMCVQTPGGFIWTATLMLKPGSNWSSWLPFLTAATLQSALLILCSYYEYFAEKEEVLLVNEDQYYTNEDDS</sequence>
<dbReference type="AlphaFoldDB" id="A0A1E3P4S8"/>
<keyword evidence="2 5" id="KW-0812">Transmembrane</keyword>
<dbReference type="Gene3D" id="1.20.1280.290">
    <property type="match status" value="1"/>
</dbReference>
<dbReference type="Proteomes" id="UP000094112">
    <property type="component" value="Unassembled WGS sequence"/>
</dbReference>
<dbReference type="GeneID" id="30198958"/>
<proteinExistence type="predicted"/>
<feature type="transmembrane region" description="Helical" evidence="5">
    <location>
        <begin position="93"/>
        <end position="113"/>
    </location>
</feature>
<dbReference type="SMART" id="SM00679">
    <property type="entry name" value="CTNS"/>
    <property type="match status" value="2"/>
</dbReference>
<evidence type="ECO:0000256" key="4">
    <source>
        <dbReference type="ARBA" id="ARBA00023136"/>
    </source>
</evidence>
<evidence type="ECO:0000256" key="3">
    <source>
        <dbReference type="ARBA" id="ARBA00022989"/>
    </source>
</evidence>
<dbReference type="EMBL" id="KV454210">
    <property type="protein sequence ID" value="ODQ60318.1"/>
    <property type="molecule type" value="Genomic_DNA"/>
</dbReference>
<dbReference type="InterPro" id="IPR006603">
    <property type="entry name" value="PQ-loop_rpt"/>
</dbReference>
<name>A0A1E3P4S8_WICAA</name>
<comment type="subcellular location">
    <subcellularLocation>
        <location evidence="1">Membrane</location>
        <topology evidence="1">Multi-pass membrane protein</topology>
    </subcellularLocation>
</comment>
<feature type="transmembrane region" description="Helical" evidence="5">
    <location>
        <begin position="221"/>
        <end position="241"/>
    </location>
</feature>
<feature type="transmembrane region" description="Helical" evidence="5">
    <location>
        <begin position="188"/>
        <end position="209"/>
    </location>
</feature>
<feature type="transmembrane region" description="Helical" evidence="5">
    <location>
        <begin position="133"/>
        <end position="151"/>
    </location>
</feature>
<feature type="transmembrane region" description="Helical" evidence="5">
    <location>
        <begin position="157"/>
        <end position="176"/>
    </location>
</feature>
<evidence type="ECO:0000313" key="6">
    <source>
        <dbReference type="EMBL" id="ODQ60318.1"/>
    </source>
</evidence>
<evidence type="ECO:0008006" key="8">
    <source>
        <dbReference type="Google" id="ProtNLM"/>
    </source>
</evidence>
<keyword evidence="3 5" id="KW-1133">Transmembrane helix</keyword>
<dbReference type="Pfam" id="PF04193">
    <property type="entry name" value="PQ-loop"/>
    <property type="match status" value="2"/>
</dbReference>
<gene>
    <name evidence="6" type="ORF">WICANDRAFT_30290</name>
</gene>
<protein>
    <recommendedName>
        <fullName evidence="8">PQ loop repeat protein</fullName>
    </recommendedName>
</protein>
<feature type="non-terminal residue" evidence="6">
    <location>
        <position position="1"/>
    </location>
</feature>
<feature type="transmembrane region" description="Helical" evidence="5">
    <location>
        <begin position="46"/>
        <end position="73"/>
    </location>
</feature>
<evidence type="ECO:0000313" key="7">
    <source>
        <dbReference type="Proteomes" id="UP000094112"/>
    </source>
</evidence>